<dbReference type="KEGG" id="vg:11541295"/>
<name>G9FGZ2_9CAUD</name>
<evidence type="ECO:0000313" key="3">
    <source>
        <dbReference type="Proteomes" id="UP000005427"/>
    </source>
</evidence>
<accession>G9FGZ2</accession>
<feature type="transmembrane region" description="Helical" evidence="1">
    <location>
        <begin position="64"/>
        <end position="86"/>
    </location>
</feature>
<keyword evidence="3" id="KW-1185">Reference proteome</keyword>
<reference evidence="2 3" key="1">
    <citation type="submission" date="2011-06" db="EMBL/GenBank/DDBJ databases">
        <title>Two lysogenic phages can combine to generate a single lytic phage.</title>
        <authorList>
            <person name="Petrovski S."/>
        </authorList>
    </citation>
    <scope>NUCLEOTIDE SEQUENCE [LARGE SCALE GENOMIC DNA]</scope>
</reference>
<evidence type="ECO:0000313" key="2">
    <source>
        <dbReference type="EMBL" id="AEV51903.1"/>
    </source>
</evidence>
<organism evidence="2 3">
    <name type="scientific">Rhodococcus phage REQ2</name>
    <dbReference type="NCBI Taxonomy" id="1109713"/>
    <lineage>
        <taxon>Viruses</taxon>
        <taxon>Duplodnaviria</taxon>
        <taxon>Heunggongvirae</taxon>
        <taxon>Uroviricota</taxon>
        <taxon>Caudoviricetes</taxon>
        <taxon>Caudoviricetes incertae sedis</taxon>
        <taxon>Melbournevirus</taxon>
        <taxon>Melbournevirus REQ2</taxon>
    </lineage>
</organism>
<keyword evidence="1" id="KW-0812">Transmembrane</keyword>
<keyword evidence="1" id="KW-1133">Transmembrane helix</keyword>
<keyword evidence="1" id="KW-0472">Membrane</keyword>
<proteinExistence type="predicted"/>
<dbReference type="GeneID" id="11541295"/>
<sequence length="87" mass="9650">MTTLVDRGRLLPDTCLHFDTFATTDHVGPLEYCADCRVLVDHYDGAQSTPEQGGGAMRGFWNALVIWGCLMAIFAMLVAIGTGWWWV</sequence>
<evidence type="ECO:0000256" key="1">
    <source>
        <dbReference type="SAM" id="Phobius"/>
    </source>
</evidence>
<dbReference type="Proteomes" id="UP000005427">
    <property type="component" value="Segment"/>
</dbReference>
<dbReference type="RefSeq" id="YP_005087093.1">
    <property type="nucleotide sequence ID" value="NC_016652.1"/>
</dbReference>
<dbReference type="EMBL" id="JN116823">
    <property type="protein sequence ID" value="AEV51903.1"/>
    <property type="molecule type" value="Genomic_DNA"/>
</dbReference>
<protein>
    <submittedName>
        <fullName evidence="2">Uncharacterized protein</fullName>
    </submittedName>
</protein>